<dbReference type="Gene3D" id="3.40.50.10320">
    <property type="entry name" value="LmbE-like"/>
    <property type="match status" value="1"/>
</dbReference>
<sequence length="245" mass="26639">MNVLAIGAHPDDLEILCGGTLALYAAAGHRVTMAVATNGNVGHPTLGRDEIAALRHAEQQASADLIGAELVWMDFDDEWLFNDRPTRERFIDVIRGCGPDVVFAHSPTDYHPDHRAAGQLTVDARIPSAVRLVETTLPAAERIPHVFLMDNVGGIDFVPEVHVDVTGVMATKERILLCHRSQDAWLRAIYDGMDYVSFMHEHAGARGAEAGVAFAESFREVRTYPPTGSIELLPGTVRRAGEAAP</sequence>
<protein>
    <submittedName>
        <fullName evidence="1">PIG-L deacetylase family protein</fullName>
    </submittedName>
</protein>
<dbReference type="SUPFAM" id="SSF102588">
    <property type="entry name" value="LmbE-like"/>
    <property type="match status" value="1"/>
</dbReference>
<name>A0ABU4HPB6_9ACTN</name>
<reference evidence="1 2" key="2">
    <citation type="submission" date="2023-10" db="EMBL/GenBank/DDBJ databases">
        <authorList>
            <person name="Han X.F."/>
        </authorList>
    </citation>
    <scope>NUCLEOTIDE SEQUENCE [LARGE SCALE GENOMIC DNA]</scope>
    <source>
        <strain evidence="1 2">KCTC 39840</strain>
    </source>
</reference>
<dbReference type="RefSeq" id="WP_318596158.1">
    <property type="nucleotide sequence ID" value="NZ_JAWSTH010000010.1"/>
</dbReference>
<dbReference type="EMBL" id="JAWSTH010000010">
    <property type="protein sequence ID" value="MDW5593899.1"/>
    <property type="molecule type" value="Genomic_DNA"/>
</dbReference>
<gene>
    <name evidence="1" type="ORF">R7226_06110</name>
</gene>
<dbReference type="InterPro" id="IPR003737">
    <property type="entry name" value="GlcNAc_PI_deacetylase-related"/>
</dbReference>
<accession>A0ABU4HPB6</accession>
<keyword evidence="2" id="KW-1185">Reference proteome</keyword>
<proteinExistence type="predicted"/>
<dbReference type="PANTHER" id="PTHR12993:SF30">
    <property type="entry name" value="N-ACETYL-ALPHA-D-GLUCOSAMINYL L-MALATE DEACETYLASE 1"/>
    <property type="match status" value="1"/>
</dbReference>
<dbReference type="PANTHER" id="PTHR12993">
    <property type="entry name" value="N-ACETYLGLUCOSAMINYL-PHOSPHATIDYLINOSITOL DE-N-ACETYLASE-RELATED"/>
    <property type="match status" value="1"/>
</dbReference>
<dbReference type="Pfam" id="PF02585">
    <property type="entry name" value="PIG-L"/>
    <property type="match status" value="1"/>
</dbReference>
<dbReference type="Proteomes" id="UP001284601">
    <property type="component" value="Unassembled WGS sequence"/>
</dbReference>
<reference evidence="2" key="1">
    <citation type="submission" date="2023-07" db="EMBL/GenBank/DDBJ databases">
        <title>Conexibacter stalactiti sp. nov., isolated from stalactites in a lava cave and emended description of the genus Conexibacter.</title>
        <authorList>
            <person name="Lee S.D."/>
        </authorList>
    </citation>
    <scope>NUCLEOTIDE SEQUENCE [LARGE SCALE GENOMIC DNA]</scope>
    <source>
        <strain evidence="2">KCTC 39840</strain>
    </source>
</reference>
<organism evidence="1 2">
    <name type="scientific">Conexibacter stalactiti</name>
    <dbReference type="NCBI Taxonomy" id="1940611"/>
    <lineage>
        <taxon>Bacteria</taxon>
        <taxon>Bacillati</taxon>
        <taxon>Actinomycetota</taxon>
        <taxon>Thermoleophilia</taxon>
        <taxon>Solirubrobacterales</taxon>
        <taxon>Conexibacteraceae</taxon>
        <taxon>Conexibacter</taxon>
    </lineage>
</organism>
<evidence type="ECO:0000313" key="2">
    <source>
        <dbReference type="Proteomes" id="UP001284601"/>
    </source>
</evidence>
<evidence type="ECO:0000313" key="1">
    <source>
        <dbReference type="EMBL" id="MDW5593899.1"/>
    </source>
</evidence>
<dbReference type="InterPro" id="IPR024078">
    <property type="entry name" value="LmbE-like_dom_sf"/>
</dbReference>
<comment type="caution">
    <text evidence="1">The sequence shown here is derived from an EMBL/GenBank/DDBJ whole genome shotgun (WGS) entry which is preliminary data.</text>
</comment>